<dbReference type="InterPro" id="IPR002110">
    <property type="entry name" value="Ankyrin_rpt"/>
</dbReference>
<protein>
    <submittedName>
        <fullName evidence="4">Ankyrin</fullName>
    </submittedName>
</protein>
<dbReference type="RefSeq" id="WP_004919274.1">
    <property type="nucleotide sequence ID" value="NC_014738.1"/>
</dbReference>
<feature type="repeat" description="ANK" evidence="3">
    <location>
        <begin position="57"/>
        <end position="89"/>
    </location>
</feature>
<gene>
    <name evidence="4" type="ORF">RA0C_0242</name>
</gene>
<sequence length="179" mass="20259">MKLSFILFISILFFTVKKTYSQQNSSIDVFSAVRYNDVEYLKKYIAQKQNIDTLNTQKHSLLILASYNNSLECIDLLLKSGAQTNLQDKSGNTALMGASFKGYTKIVEKLLLAKTDPNVLNYNNANALFFASTFGHRDIVKLLLSYGVDKYQIDNYGNQAIDYAIMQGNKEIVELLKVE</sequence>
<reference evidence="4 5" key="1">
    <citation type="journal article" date="2012" name="J. Bacteriol.">
        <title>Complete genome sequence of Riemerella anatipestifer reference strain.</title>
        <authorList>
            <person name="Wang X."/>
            <person name="Zhu D."/>
            <person name="Wang M."/>
            <person name="Cheng A."/>
            <person name="Jia R."/>
            <person name="Zhou Y."/>
            <person name="Chen Z."/>
            <person name="Luo Q."/>
            <person name="Liu F."/>
            <person name="Wang Y."/>
            <person name="Chen X.Y."/>
        </authorList>
    </citation>
    <scope>NUCLEOTIDE SEQUENCE [LARGE SCALE GENOMIC DNA]</scope>
    <source>
        <strain evidence="5">DSM 15868</strain>
    </source>
</reference>
<dbReference type="AlphaFoldDB" id="E4TAY3"/>
<evidence type="ECO:0000256" key="3">
    <source>
        <dbReference type="PROSITE-ProRule" id="PRU00023"/>
    </source>
</evidence>
<dbReference type="EMBL" id="CP003388">
    <property type="protein sequence ID" value="AFD55250.1"/>
    <property type="molecule type" value="Genomic_DNA"/>
</dbReference>
<dbReference type="SMART" id="SM00248">
    <property type="entry name" value="ANK"/>
    <property type="match status" value="3"/>
</dbReference>
<dbReference type="InterPro" id="IPR036770">
    <property type="entry name" value="Ankyrin_rpt-contain_sf"/>
</dbReference>
<dbReference type="PROSITE" id="PS50088">
    <property type="entry name" value="ANK_REPEAT"/>
    <property type="match status" value="3"/>
</dbReference>
<dbReference type="SUPFAM" id="SSF48403">
    <property type="entry name" value="Ankyrin repeat"/>
    <property type="match status" value="1"/>
</dbReference>
<dbReference type="PANTHER" id="PTHR24198:SF165">
    <property type="entry name" value="ANKYRIN REPEAT-CONTAINING PROTEIN-RELATED"/>
    <property type="match status" value="1"/>
</dbReference>
<dbReference type="KEGG" id="rai:RA0C_0242"/>
<dbReference type="GeneID" id="93717139"/>
<dbReference type="Pfam" id="PF00023">
    <property type="entry name" value="Ank"/>
    <property type="match status" value="1"/>
</dbReference>
<evidence type="ECO:0000256" key="2">
    <source>
        <dbReference type="ARBA" id="ARBA00023043"/>
    </source>
</evidence>
<dbReference type="PROSITE" id="PS50297">
    <property type="entry name" value="ANK_REP_REGION"/>
    <property type="match status" value="1"/>
</dbReference>
<dbReference type="HOGENOM" id="CLU_000134_18_1_10"/>
<accession>E4TAY3</accession>
<keyword evidence="1" id="KW-0677">Repeat</keyword>
<proteinExistence type="predicted"/>
<keyword evidence="2 3" id="KW-0040">ANK repeat</keyword>
<dbReference type="PATRIC" id="fig|693978.17.peg.250"/>
<feature type="repeat" description="ANK" evidence="3">
    <location>
        <begin position="123"/>
        <end position="155"/>
    </location>
</feature>
<dbReference type="Gene3D" id="1.25.40.20">
    <property type="entry name" value="Ankyrin repeat-containing domain"/>
    <property type="match status" value="1"/>
</dbReference>
<evidence type="ECO:0000256" key="1">
    <source>
        <dbReference type="ARBA" id="ARBA00022737"/>
    </source>
</evidence>
<dbReference type="PANTHER" id="PTHR24198">
    <property type="entry name" value="ANKYRIN REPEAT AND PROTEIN KINASE DOMAIN-CONTAINING PROTEIN"/>
    <property type="match status" value="1"/>
</dbReference>
<dbReference type="Pfam" id="PF12796">
    <property type="entry name" value="Ank_2"/>
    <property type="match status" value="1"/>
</dbReference>
<dbReference type="KEGG" id="ran:Riean_0040"/>
<evidence type="ECO:0000313" key="5">
    <source>
        <dbReference type="Proteomes" id="UP000010093"/>
    </source>
</evidence>
<name>E4TAY3_RIEAD</name>
<organism evidence="4 5">
    <name type="scientific">Riemerella anatipestifer (strain ATCC 11845 / DSM 15868 / JCM 9532 / NCTC 11014)</name>
    <dbReference type="NCBI Taxonomy" id="693978"/>
    <lineage>
        <taxon>Bacteria</taxon>
        <taxon>Pseudomonadati</taxon>
        <taxon>Bacteroidota</taxon>
        <taxon>Flavobacteriia</taxon>
        <taxon>Flavobacteriales</taxon>
        <taxon>Weeksellaceae</taxon>
        <taxon>Riemerella</taxon>
    </lineage>
</organism>
<dbReference type="Proteomes" id="UP000010093">
    <property type="component" value="Chromosome"/>
</dbReference>
<evidence type="ECO:0000313" key="4">
    <source>
        <dbReference type="EMBL" id="AFD55250.1"/>
    </source>
</evidence>
<feature type="repeat" description="ANK" evidence="3">
    <location>
        <begin position="90"/>
        <end position="122"/>
    </location>
</feature>